<protein>
    <recommendedName>
        <fullName evidence="5">Acyltransferase</fullName>
    </recommendedName>
</protein>
<dbReference type="AlphaFoldDB" id="A0A3D9VFW0"/>
<sequence length="334" mass="38415">MNAKLDAATIVAWLGSGEEYTTWVEELDRVGPPEVEVQLPSLSELDGLLDRLAVRPDDAAEIRATRISAETDPELWWLLQRCHQMLVASMGDLDASWLRWPNLPAELGAKGRFFYVHVFLATVPAVLRYHEKRGIPEDVSWATLADLGRQIAIYRRIHGRGGLDVQFWFSLHFRGLIYDMGRLQFNRGRITFDEDAIKASGAPFRKGDTALGVHIPESGPMTPEACDESFRRAKEFYDRYFPEERYRYAVCTSWLLDPQLAEYLPEDSNIVRFQRRFHLIPGGRDGDKDVFQFVFRMIDPTIDQLPRRTTLERAIVAHLEAGRHWQVRSGWVAL</sequence>
<dbReference type="InterPro" id="IPR041644">
    <property type="entry name" value="GNAT_C"/>
</dbReference>
<feature type="domain" description="N-acyltransferase N-terminal" evidence="1">
    <location>
        <begin position="44"/>
        <end position="175"/>
    </location>
</feature>
<name>A0A3D9VFW0_THECX</name>
<dbReference type="EMBL" id="QTUC01000001">
    <property type="protein sequence ID" value="REF38045.1"/>
    <property type="molecule type" value="Genomic_DNA"/>
</dbReference>
<dbReference type="Pfam" id="PF18082">
    <property type="entry name" value="NAT_N"/>
    <property type="match status" value="1"/>
</dbReference>
<dbReference type="OrthoDB" id="3229305at2"/>
<keyword evidence="4" id="KW-1185">Reference proteome</keyword>
<comment type="caution">
    <text evidence="3">The sequence shown here is derived from an EMBL/GenBank/DDBJ whole genome shotgun (WGS) entry which is preliminary data.</text>
</comment>
<evidence type="ECO:0000259" key="2">
    <source>
        <dbReference type="Pfam" id="PF18164"/>
    </source>
</evidence>
<evidence type="ECO:0000313" key="4">
    <source>
        <dbReference type="Proteomes" id="UP000256485"/>
    </source>
</evidence>
<dbReference type="Gene3D" id="3.40.630.120">
    <property type="match status" value="1"/>
</dbReference>
<evidence type="ECO:0008006" key="5">
    <source>
        <dbReference type="Google" id="ProtNLM"/>
    </source>
</evidence>
<proteinExistence type="predicted"/>
<dbReference type="RefSeq" id="WP_115851400.1">
    <property type="nucleotide sequence ID" value="NZ_QTUC01000001.1"/>
</dbReference>
<organism evidence="3 4">
    <name type="scientific">Thermasporomyces composti</name>
    <dbReference type="NCBI Taxonomy" id="696763"/>
    <lineage>
        <taxon>Bacteria</taxon>
        <taxon>Bacillati</taxon>
        <taxon>Actinomycetota</taxon>
        <taxon>Actinomycetes</taxon>
        <taxon>Propionibacteriales</taxon>
        <taxon>Nocardioidaceae</taxon>
        <taxon>Thermasporomyces</taxon>
    </lineage>
</organism>
<dbReference type="InterPro" id="IPR041273">
    <property type="entry name" value="NAT_N"/>
</dbReference>
<gene>
    <name evidence="3" type="ORF">DFJ64_3514</name>
</gene>
<dbReference type="Proteomes" id="UP000256485">
    <property type="component" value="Unassembled WGS sequence"/>
</dbReference>
<dbReference type="Pfam" id="PF18164">
    <property type="entry name" value="GNAT_C"/>
    <property type="match status" value="1"/>
</dbReference>
<evidence type="ECO:0000259" key="1">
    <source>
        <dbReference type="Pfam" id="PF18082"/>
    </source>
</evidence>
<accession>A0A3D9VFW0</accession>
<feature type="domain" description="GNAT-like C-terminal" evidence="2">
    <location>
        <begin position="177"/>
        <end position="332"/>
    </location>
</feature>
<reference evidence="3 4" key="1">
    <citation type="submission" date="2018-08" db="EMBL/GenBank/DDBJ databases">
        <title>Sequencing the genomes of 1000 actinobacteria strains.</title>
        <authorList>
            <person name="Klenk H.-P."/>
        </authorList>
    </citation>
    <scope>NUCLEOTIDE SEQUENCE [LARGE SCALE GENOMIC DNA]</scope>
    <source>
        <strain evidence="3 4">DSM 22891</strain>
    </source>
</reference>
<evidence type="ECO:0000313" key="3">
    <source>
        <dbReference type="EMBL" id="REF38045.1"/>
    </source>
</evidence>